<comment type="catalytic activity">
    <reaction evidence="9">
        <text>Release of signal peptides from bacterial membrane prolipoproteins. Hydrolyzes -Xaa-Yaa-Zaa-|-(S,diacylglyceryl)Cys-, in which Xaa is hydrophobic (preferably Leu), and Yaa (Ala or Ser) and Zaa (Gly or Ala) have small, neutral side chains.</text>
        <dbReference type="EC" id="3.4.23.36"/>
    </reaction>
</comment>
<dbReference type="GO" id="GO:0005886">
    <property type="term" value="C:plasma membrane"/>
    <property type="evidence" value="ECO:0007669"/>
    <property type="project" value="UniProtKB-SubCell"/>
</dbReference>
<accession>A0A1Q2D204</accession>
<dbReference type="AlphaFoldDB" id="A0A1Q2D204"/>
<dbReference type="PANTHER" id="PTHR33695:SF1">
    <property type="entry name" value="LIPOPROTEIN SIGNAL PEPTIDASE"/>
    <property type="match status" value="1"/>
</dbReference>
<comment type="pathway">
    <text evidence="9">Protein modification; lipoprotein biosynthesis (signal peptide cleavage).</text>
</comment>
<keyword evidence="8 9" id="KW-0472">Membrane</keyword>
<dbReference type="HAMAP" id="MF_00161">
    <property type="entry name" value="LspA"/>
    <property type="match status" value="1"/>
</dbReference>
<comment type="caution">
    <text evidence="9">Lacks conserved residue(s) required for the propagation of feature annotation.</text>
</comment>
<evidence type="ECO:0000256" key="2">
    <source>
        <dbReference type="ARBA" id="ARBA00022475"/>
    </source>
</evidence>
<evidence type="ECO:0000256" key="6">
    <source>
        <dbReference type="ARBA" id="ARBA00022801"/>
    </source>
</evidence>
<dbReference type="EC" id="3.4.23.36" evidence="9"/>
<evidence type="ECO:0000313" key="11">
    <source>
        <dbReference type="EMBL" id="AQP52422.1"/>
    </source>
</evidence>
<evidence type="ECO:0000256" key="1">
    <source>
        <dbReference type="ARBA" id="ARBA00006139"/>
    </source>
</evidence>
<evidence type="ECO:0000313" key="12">
    <source>
        <dbReference type="Proteomes" id="UP000188235"/>
    </source>
</evidence>
<evidence type="ECO:0000256" key="8">
    <source>
        <dbReference type="ARBA" id="ARBA00023136"/>
    </source>
</evidence>
<keyword evidence="4 9" id="KW-0812">Transmembrane</keyword>
<dbReference type="STRING" id="399497.BW733_02070"/>
<feature type="transmembrane region" description="Helical" evidence="9">
    <location>
        <begin position="73"/>
        <end position="92"/>
    </location>
</feature>
<dbReference type="PANTHER" id="PTHR33695">
    <property type="entry name" value="LIPOPROTEIN SIGNAL PEPTIDASE"/>
    <property type="match status" value="1"/>
</dbReference>
<keyword evidence="6 9" id="KW-0378">Hydrolase</keyword>
<dbReference type="Proteomes" id="UP000188235">
    <property type="component" value="Chromosome"/>
</dbReference>
<dbReference type="EMBL" id="CP019607">
    <property type="protein sequence ID" value="AQP52422.1"/>
    <property type="molecule type" value="Genomic_DNA"/>
</dbReference>
<organism evidence="11 12">
    <name type="scientific">Tessaracoccus flavescens</name>
    <dbReference type="NCBI Taxonomy" id="399497"/>
    <lineage>
        <taxon>Bacteria</taxon>
        <taxon>Bacillati</taxon>
        <taxon>Actinomycetota</taxon>
        <taxon>Actinomycetes</taxon>
        <taxon>Propionibacteriales</taxon>
        <taxon>Propionibacteriaceae</taxon>
        <taxon>Tessaracoccus</taxon>
    </lineage>
</organism>
<dbReference type="GO" id="GO:0004190">
    <property type="term" value="F:aspartic-type endopeptidase activity"/>
    <property type="evidence" value="ECO:0007669"/>
    <property type="project" value="UniProtKB-UniRule"/>
</dbReference>
<feature type="transmembrane region" description="Helical" evidence="9">
    <location>
        <begin position="137"/>
        <end position="159"/>
    </location>
</feature>
<comment type="similarity">
    <text evidence="1 9 10">Belongs to the peptidase A8 family.</text>
</comment>
<dbReference type="GO" id="GO:0006508">
    <property type="term" value="P:proteolysis"/>
    <property type="evidence" value="ECO:0007669"/>
    <property type="project" value="UniProtKB-KW"/>
</dbReference>
<dbReference type="KEGG" id="tfa:BW733_02070"/>
<keyword evidence="3 9" id="KW-0645">Protease</keyword>
<proteinExistence type="inferred from homology"/>
<protein>
    <recommendedName>
        <fullName evidence="9">Lipoprotein signal peptidase</fullName>
        <ecNumber evidence="9">3.4.23.36</ecNumber>
    </recommendedName>
    <alternativeName>
        <fullName evidence="9">Prolipoprotein signal peptidase</fullName>
    </alternativeName>
    <alternativeName>
        <fullName evidence="9">Signal peptidase II</fullName>
        <shortName evidence="9">SPase II</shortName>
    </alternativeName>
</protein>
<feature type="active site" evidence="9">
    <location>
        <position position="133"/>
    </location>
</feature>
<dbReference type="InterPro" id="IPR001872">
    <property type="entry name" value="Peptidase_A8"/>
</dbReference>
<keyword evidence="12" id="KW-1185">Reference proteome</keyword>
<dbReference type="UniPathway" id="UPA00665"/>
<keyword evidence="5 9" id="KW-0064">Aspartyl protease</keyword>
<dbReference type="NCBIfam" id="TIGR00077">
    <property type="entry name" value="lspA"/>
    <property type="match status" value="1"/>
</dbReference>
<evidence type="ECO:0000256" key="5">
    <source>
        <dbReference type="ARBA" id="ARBA00022750"/>
    </source>
</evidence>
<comment type="subcellular location">
    <subcellularLocation>
        <location evidence="9">Cell membrane</location>
        <topology evidence="9">Multi-pass membrane protein</topology>
    </subcellularLocation>
</comment>
<evidence type="ECO:0000256" key="9">
    <source>
        <dbReference type="HAMAP-Rule" id="MF_00161"/>
    </source>
</evidence>
<evidence type="ECO:0000256" key="10">
    <source>
        <dbReference type="RuleBase" id="RU004181"/>
    </source>
</evidence>
<reference evidence="11 12" key="1">
    <citation type="journal article" date="2008" name="Int. J. Syst. Evol. Microbiol.">
        <title>Tessaracoccus flavescens sp. nov., isolated from marine sediment.</title>
        <authorList>
            <person name="Lee D.W."/>
            <person name="Lee S.D."/>
        </authorList>
    </citation>
    <scope>NUCLEOTIDE SEQUENCE [LARGE SCALE GENOMIC DNA]</scope>
    <source>
        <strain evidence="11 12">SST-39T</strain>
    </source>
</reference>
<name>A0A1Q2D204_9ACTN</name>
<evidence type="ECO:0000256" key="3">
    <source>
        <dbReference type="ARBA" id="ARBA00022670"/>
    </source>
</evidence>
<sequence>MQAARGTTLSVRRRGVGLIAGGLALFGLALDQVVKWSSVAYLTPGQPVELIGSLLKLNLIFNPGAAFGMGSNFTIVFSCFAIVALLACLFYALPRITRLWHAIALGLLMAGIAGNLIDRIFQPPAALHGHVVDMFQLPNFAIFNVADMCITFAAAIIIINSFRGDPDKDEAEGAGEKAP</sequence>
<evidence type="ECO:0000256" key="7">
    <source>
        <dbReference type="ARBA" id="ARBA00022989"/>
    </source>
</evidence>
<gene>
    <name evidence="9" type="primary">lspA</name>
    <name evidence="11" type="ORF">BW733_02070</name>
</gene>
<feature type="transmembrane region" description="Helical" evidence="9">
    <location>
        <begin position="99"/>
        <end position="117"/>
    </location>
</feature>
<keyword evidence="2 9" id="KW-1003">Cell membrane</keyword>
<feature type="active site" evidence="9">
    <location>
        <position position="147"/>
    </location>
</feature>
<comment type="function">
    <text evidence="9">This protein specifically catalyzes the removal of signal peptides from prolipoproteins.</text>
</comment>
<keyword evidence="7 9" id="KW-1133">Transmembrane helix</keyword>
<evidence type="ECO:0000256" key="4">
    <source>
        <dbReference type="ARBA" id="ARBA00022692"/>
    </source>
</evidence>
<dbReference type="Pfam" id="PF01252">
    <property type="entry name" value="Peptidase_A8"/>
    <property type="match status" value="1"/>
</dbReference>
<dbReference type="PRINTS" id="PR00781">
    <property type="entry name" value="LIPOSIGPTASE"/>
</dbReference>